<reference evidence="1" key="1">
    <citation type="submission" date="2022-07" db="EMBL/GenBank/DDBJ databases">
        <title>Fungi with potential for degradation of polypropylene.</title>
        <authorList>
            <person name="Gostincar C."/>
        </authorList>
    </citation>
    <scope>NUCLEOTIDE SEQUENCE</scope>
    <source>
        <strain evidence="1">EXF-13308</strain>
    </source>
</reference>
<protein>
    <submittedName>
        <fullName evidence="1">Uncharacterized protein</fullName>
    </submittedName>
</protein>
<sequence>MTSTETGPSPPAVVPITGIPDPRPPWVDALLPRPAIEVRRGLSFDNDPPAEHSSVLALTAPSGRFVDVRFTLPSAPPSPFASPLFNGYATAGLSTAGVGAPGRDGCPGYECAAHVRWRHDIESSCGFGEDGADMLLLANGDVMEVGVMQMGGKARLFKEYWTKPSPDVETLPCVVAEGKGEGGRRGMVMRVGDYCQGIVQGEGEFWAERWEVLVRDGEEGRGWVRNEMSNTVGVEEAKVGLPCLWVIEEGRRLGDSFEIGGLAWEVNEVIA</sequence>
<comment type="caution">
    <text evidence="1">The sequence shown here is derived from an EMBL/GenBank/DDBJ whole genome shotgun (WGS) entry which is preliminary data.</text>
</comment>
<name>A0AA38R4C1_9PEZI</name>
<dbReference type="AlphaFoldDB" id="A0AA38R4C1"/>
<dbReference type="Proteomes" id="UP001174694">
    <property type="component" value="Unassembled WGS sequence"/>
</dbReference>
<dbReference type="InterPro" id="IPR031818">
    <property type="entry name" value="Hri1"/>
</dbReference>
<keyword evidence="2" id="KW-1185">Reference proteome</keyword>
<dbReference type="Gene3D" id="2.40.128.320">
    <property type="entry name" value="Protein HRI1, N-terminal domain"/>
    <property type="match status" value="1"/>
</dbReference>
<accession>A0AA38R4C1</accession>
<evidence type="ECO:0000313" key="1">
    <source>
        <dbReference type="EMBL" id="KAJ9136753.1"/>
    </source>
</evidence>
<evidence type="ECO:0000313" key="2">
    <source>
        <dbReference type="Proteomes" id="UP001174694"/>
    </source>
</evidence>
<organism evidence="1 2">
    <name type="scientific">Pleurostoma richardsiae</name>
    <dbReference type="NCBI Taxonomy" id="41990"/>
    <lineage>
        <taxon>Eukaryota</taxon>
        <taxon>Fungi</taxon>
        <taxon>Dikarya</taxon>
        <taxon>Ascomycota</taxon>
        <taxon>Pezizomycotina</taxon>
        <taxon>Sordariomycetes</taxon>
        <taxon>Sordariomycetidae</taxon>
        <taxon>Calosphaeriales</taxon>
        <taxon>Pleurostomataceae</taxon>
        <taxon>Pleurostoma</taxon>
    </lineage>
</organism>
<dbReference type="InterPro" id="IPR043047">
    <property type="entry name" value="Hri1_N_sf"/>
</dbReference>
<dbReference type="EMBL" id="JANBVO010000038">
    <property type="protein sequence ID" value="KAJ9136753.1"/>
    <property type="molecule type" value="Genomic_DNA"/>
</dbReference>
<gene>
    <name evidence="1" type="ORF">NKR23_g9622</name>
</gene>
<proteinExistence type="predicted"/>
<dbReference type="Pfam" id="PF16815">
    <property type="entry name" value="HRI1"/>
    <property type="match status" value="1"/>
</dbReference>